<dbReference type="CDD" id="cd06849">
    <property type="entry name" value="lipoyl_domain"/>
    <property type="match status" value="1"/>
</dbReference>
<dbReference type="InterPro" id="IPR000089">
    <property type="entry name" value="Biotin_lipoyl"/>
</dbReference>
<gene>
    <name evidence="9" type="ORF">ACFQL7_22225</name>
</gene>
<keyword evidence="3" id="KW-0808">Transferase</keyword>
<evidence type="ECO:0000256" key="2">
    <source>
        <dbReference type="ARBA" id="ARBA00007317"/>
    </source>
</evidence>
<evidence type="ECO:0000259" key="7">
    <source>
        <dbReference type="PROSITE" id="PS50968"/>
    </source>
</evidence>
<comment type="cofactor">
    <cofactor evidence="1">
        <name>(R)-lipoate</name>
        <dbReference type="ChEBI" id="CHEBI:83088"/>
    </cofactor>
</comment>
<comment type="similarity">
    <text evidence="2">Belongs to the 2-oxoacid dehydrogenase family.</text>
</comment>
<proteinExistence type="inferred from homology"/>
<dbReference type="PANTHER" id="PTHR43178">
    <property type="entry name" value="DIHYDROLIPOAMIDE ACETYLTRANSFERASE COMPONENT OF PYRUVATE DEHYDROGENASE COMPLEX"/>
    <property type="match status" value="1"/>
</dbReference>
<dbReference type="Gene3D" id="3.30.559.10">
    <property type="entry name" value="Chloramphenicol acetyltransferase-like domain"/>
    <property type="match status" value="1"/>
</dbReference>
<organism evidence="9 10">
    <name type="scientific">Halocatena marina</name>
    <dbReference type="NCBI Taxonomy" id="2934937"/>
    <lineage>
        <taxon>Archaea</taxon>
        <taxon>Methanobacteriati</taxon>
        <taxon>Methanobacteriota</taxon>
        <taxon>Stenosarchaea group</taxon>
        <taxon>Halobacteria</taxon>
        <taxon>Halobacteriales</taxon>
        <taxon>Natronomonadaceae</taxon>
        <taxon>Halocatena</taxon>
    </lineage>
</organism>
<sequence length="407" mass="43420">MAYIIKMAKLGLEMEAGTVLKWYAEPGEEVAEGDMLAEVESEKSIGEIDAREDGVLRQIYVAEEESVPPGTPIGILAAPDADISDLKTEAEAELESNVPDAVSAKSETNNERAEPTATTTASNERTDENDESVTATTVDTQSDGQKASPRAKKRAEELGVNLASVDGTGFDGAITEEDVESAAEGTSATGAAETDVELTAEERLNSYRRTTAVADPSTGETLFETMEAVKTAFEERVTMTDVLVVVASAALTDHPLLNGTYAESTHQVQQTQNIALFADNDGELHESVIEDAERRSLAEVVSARQQIDEGDENGGARATFTLANAAEIDTEGRLVNPPAVAALTVDATGQRAVPVDDGVNLQSLVTTSLTYDTRAVGEDEARAFLDAFFERTKEASELVLSSYRKME</sequence>
<accession>A0ABD5YTP9</accession>
<dbReference type="SUPFAM" id="SSF52777">
    <property type="entry name" value="CoA-dependent acyltransferases"/>
    <property type="match status" value="1"/>
</dbReference>
<dbReference type="Gene3D" id="4.10.320.10">
    <property type="entry name" value="E3-binding domain"/>
    <property type="match status" value="1"/>
</dbReference>
<dbReference type="Pfam" id="PF02817">
    <property type="entry name" value="E3_binding"/>
    <property type="match status" value="1"/>
</dbReference>
<protein>
    <submittedName>
        <fullName evidence="9">2-oxo acid dehydrogenase subunit E2</fullName>
    </submittedName>
</protein>
<dbReference type="InterPro" id="IPR050743">
    <property type="entry name" value="2-oxoacid_DH_E2_comp"/>
</dbReference>
<dbReference type="Pfam" id="PF00198">
    <property type="entry name" value="2-oxoacid_dh"/>
    <property type="match status" value="1"/>
</dbReference>
<dbReference type="InterPro" id="IPR023213">
    <property type="entry name" value="CAT-like_dom_sf"/>
</dbReference>
<evidence type="ECO:0000256" key="4">
    <source>
        <dbReference type="ARBA" id="ARBA00022823"/>
    </source>
</evidence>
<dbReference type="EMBL" id="JBHTAX010000004">
    <property type="protein sequence ID" value="MFC7192262.1"/>
    <property type="molecule type" value="Genomic_DNA"/>
</dbReference>
<feature type="compositionally biased region" description="Polar residues" evidence="6">
    <location>
        <begin position="132"/>
        <end position="145"/>
    </location>
</feature>
<dbReference type="SUPFAM" id="SSF47005">
    <property type="entry name" value="Peripheral subunit-binding domain of 2-oxo acid dehydrogenase complex"/>
    <property type="match status" value="1"/>
</dbReference>
<dbReference type="Gene3D" id="2.40.50.100">
    <property type="match status" value="1"/>
</dbReference>
<evidence type="ECO:0000259" key="8">
    <source>
        <dbReference type="PROSITE" id="PS51826"/>
    </source>
</evidence>
<reference evidence="9 10" key="1">
    <citation type="journal article" date="2019" name="Int. J. Syst. Evol. Microbiol.">
        <title>The Global Catalogue of Microorganisms (GCM) 10K type strain sequencing project: providing services to taxonomists for standard genome sequencing and annotation.</title>
        <authorList>
            <consortium name="The Broad Institute Genomics Platform"/>
            <consortium name="The Broad Institute Genome Sequencing Center for Infectious Disease"/>
            <person name="Wu L."/>
            <person name="Ma J."/>
        </authorList>
    </citation>
    <scope>NUCLEOTIDE SEQUENCE [LARGE SCALE GENOMIC DNA]</scope>
    <source>
        <strain evidence="9 10">RDMS1</strain>
    </source>
</reference>
<dbReference type="RefSeq" id="WP_264556319.1">
    <property type="nucleotide sequence ID" value="NZ_CP109980.1"/>
</dbReference>
<keyword evidence="4" id="KW-0450">Lipoyl</keyword>
<dbReference type="PROSITE" id="PS50968">
    <property type="entry name" value="BIOTINYL_LIPOYL"/>
    <property type="match status" value="1"/>
</dbReference>
<name>A0ABD5YTP9_9EURY</name>
<feature type="domain" description="Lipoyl-binding" evidence="7">
    <location>
        <begin position="2"/>
        <end position="77"/>
    </location>
</feature>
<dbReference type="GO" id="GO:0016746">
    <property type="term" value="F:acyltransferase activity"/>
    <property type="evidence" value="ECO:0007669"/>
    <property type="project" value="UniProtKB-KW"/>
</dbReference>
<dbReference type="GeneID" id="76201933"/>
<comment type="caution">
    <text evidence="9">The sequence shown here is derived from an EMBL/GenBank/DDBJ whole genome shotgun (WGS) entry which is preliminary data.</text>
</comment>
<evidence type="ECO:0000313" key="9">
    <source>
        <dbReference type="EMBL" id="MFC7192262.1"/>
    </source>
</evidence>
<feature type="domain" description="Peripheral subunit-binding (PSBD)" evidence="8">
    <location>
        <begin position="146"/>
        <end position="183"/>
    </location>
</feature>
<dbReference type="InterPro" id="IPR036625">
    <property type="entry name" value="E3-bd_dom_sf"/>
</dbReference>
<dbReference type="PANTHER" id="PTHR43178:SF5">
    <property type="entry name" value="LIPOAMIDE ACYLTRANSFERASE COMPONENT OF BRANCHED-CHAIN ALPHA-KETO ACID DEHYDROGENASE COMPLEX, MITOCHONDRIAL"/>
    <property type="match status" value="1"/>
</dbReference>
<feature type="region of interest" description="Disordered" evidence="6">
    <location>
        <begin position="89"/>
        <end position="155"/>
    </location>
</feature>
<dbReference type="InterPro" id="IPR011053">
    <property type="entry name" value="Single_hybrid_motif"/>
</dbReference>
<evidence type="ECO:0000256" key="6">
    <source>
        <dbReference type="SAM" id="MobiDB-lite"/>
    </source>
</evidence>
<dbReference type="PROSITE" id="PS51826">
    <property type="entry name" value="PSBD"/>
    <property type="match status" value="1"/>
</dbReference>
<evidence type="ECO:0000256" key="1">
    <source>
        <dbReference type="ARBA" id="ARBA00001938"/>
    </source>
</evidence>
<dbReference type="InterPro" id="IPR004167">
    <property type="entry name" value="PSBD"/>
</dbReference>
<evidence type="ECO:0000313" key="10">
    <source>
        <dbReference type="Proteomes" id="UP001596417"/>
    </source>
</evidence>
<dbReference type="SUPFAM" id="SSF51230">
    <property type="entry name" value="Single hybrid motif"/>
    <property type="match status" value="1"/>
</dbReference>
<keyword evidence="5" id="KW-0012">Acyltransferase</keyword>
<keyword evidence="10" id="KW-1185">Reference proteome</keyword>
<dbReference type="Proteomes" id="UP001596417">
    <property type="component" value="Unassembled WGS sequence"/>
</dbReference>
<dbReference type="InterPro" id="IPR001078">
    <property type="entry name" value="2-oxoacid_DH_actylTfrase"/>
</dbReference>
<dbReference type="AlphaFoldDB" id="A0ABD5YTP9"/>
<evidence type="ECO:0000256" key="3">
    <source>
        <dbReference type="ARBA" id="ARBA00022679"/>
    </source>
</evidence>
<dbReference type="Pfam" id="PF00364">
    <property type="entry name" value="Biotin_lipoyl"/>
    <property type="match status" value="1"/>
</dbReference>
<evidence type="ECO:0000256" key="5">
    <source>
        <dbReference type="ARBA" id="ARBA00023315"/>
    </source>
</evidence>